<dbReference type="InterPro" id="IPR044925">
    <property type="entry name" value="His-Me_finger_sf"/>
</dbReference>
<organism evidence="5 6">
    <name type="scientific">Pontibacter aydingkolensis</name>
    <dbReference type="NCBI Taxonomy" id="1911536"/>
    <lineage>
        <taxon>Bacteria</taxon>
        <taxon>Pseudomonadati</taxon>
        <taxon>Bacteroidota</taxon>
        <taxon>Cytophagia</taxon>
        <taxon>Cytophagales</taxon>
        <taxon>Hymenobacteraceae</taxon>
        <taxon>Pontibacter</taxon>
    </lineage>
</organism>
<dbReference type="Proteomes" id="UP000813018">
    <property type="component" value="Unassembled WGS sequence"/>
</dbReference>
<evidence type="ECO:0000259" key="4">
    <source>
        <dbReference type="PROSITE" id="PS51032"/>
    </source>
</evidence>
<dbReference type="SUPFAM" id="SSF54060">
    <property type="entry name" value="His-Me finger endonucleases"/>
    <property type="match status" value="1"/>
</dbReference>
<comment type="caution">
    <text evidence="5">The sequence shown here is derived from an EMBL/GenBank/DDBJ whole genome shotgun (WGS) entry which is preliminary data.</text>
</comment>
<evidence type="ECO:0000256" key="2">
    <source>
        <dbReference type="ARBA" id="ARBA00023125"/>
    </source>
</evidence>
<feature type="domain" description="AP2/ERF" evidence="4">
    <location>
        <begin position="119"/>
        <end position="183"/>
    </location>
</feature>
<keyword evidence="2" id="KW-0238">DNA-binding</keyword>
<dbReference type="Gene3D" id="3.90.75.20">
    <property type="match status" value="1"/>
</dbReference>
<keyword evidence="3" id="KW-0804">Transcription</keyword>
<gene>
    <name evidence="5" type="ORF">K0O23_03985</name>
</gene>
<dbReference type="InterPro" id="IPR001471">
    <property type="entry name" value="AP2/ERF_dom"/>
</dbReference>
<keyword evidence="1" id="KW-0805">Transcription regulation</keyword>
<evidence type="ECO:0000256" key="1">
    <source>
        <dbReference type="ARBA" id="ARBA00023015"/>
    </source>
</evidence>
<evidence type="ECO:0000313" key="6">
    <source>
        <dbReference type="Proteomes" id="UP000813018"/>
    </source>
</evidence>
<dbReference type="Gene3D" id="3.30.730.10">
    <property type="entry name" value="AP2/ERF domain"/>
    <property type="match status" value="1"/>
</dbReference>
<dbReference type="InterPro" id="IPR016177">
    <property type="entry name" value="DNA-bd_dom_sf"/>
</dbReference>
<dbReference type="PROSITE" id="PS51032">
    <property type="entry name" value="AP2_ERF"/>
    <property type="match status" value="1"/>
</dbReference>
<accession>A0ABS7CQY8</accession>
<dbReference type="RefSeq" id="WP_219876094.1">
    <property type="nucleotide sequence ID" value="NZ_JAHYXK010000002.1"/>
</dbReference>
<dbReference type="EMBL" id="JAHYXK010000002">
    <property type="protein sequence ID" value="MBW7466215.1"/>
    <property type="molecule type" value="Genomic_DNA"/>
</dbReference>
<reference evidence="5 6" key="1">
    <citation type="journal article" date="2016" name="Int. J. Syst. Evol. Microbiol.">
        <title>Pontibacter aydingkolensis sp. nov., isolated from soil of a salt lake.</title>
        <authorList>
            <person name="Osman G."/>
            <person name="Zhang T."/>
            <person name="Lou K."/>
            <person name="Gao Y."/>
            <person name="Chang W."/>
            <person name="Lin Q."/>
            <person name="Yang H.M."/>
            <person name="Huo X.D."/>
            <person name="Wang N."/>
        </authorList>
    </citation>
    <scope>NUCLEOTIDE SEQUENCE [LARGE SCALE GENOMIC DNA]</scope>
    <source>
        <strain evidence="5 6">KACC 19255</strain>
    </source>
</reference>
<evidence type="ECO:0000256" key="3">
    <source>
        <dbReference type="ARBA" id="ARBA00023163"/>
    </source>
</evidence>
<dbReference type="SUPFAM" id="SSF54171">
    <property type="entry name" value="DNA-binding domain"/>
    <property type="match status" value="1"/>
</dbReference>
<dbReference type="Pfam" id="PF07463">
    <property type="entry name" value="NUMOD4"/>
    <property type="match status" value="1"/>
</dbReference>
<dbReference type="InterPro" id="IPR010902">
    <property type="entry name" value="NUMOD4"/>
</dbReference>
<keyword evidence="6" id="KW-1185">Reference proteome</keyword>
<sequence>MNNLENEIWRDIPGFNGRYQVSNLGRVKSLKKGKELIRKIYQNNVYLFKERSINYNVPRLVADAFIPNPNNLPDIIHISGDVKDNRAENLQRVLLPPVTTLPAHAIKNLLGPKWGTTSKYKGVTHYPQNNRWLTTISVYVPDGKKGYKQVNKNLGVYINEEDAAKAYDNALAELGFSPVNRVA</sequence>
<protein>
    <recommendedName>
        <fullName evidence="4">AP2/ERF domain-containing protein</fullName>
    </recommendedName>
</protein>
<name>A0ABS7CQY8_9BACT</name>
<dbReference type="InterPro" id="IPR036955">
    <property type="entry name" value="AP2/ERF_dom_sf"/>
</dbReference>
<evidence type="ECO:0000313" key="5">
    <source>
        <dbReference type="EMBL" id="MBW7466215.1"/>
    </source>
</evidence>
<proteinExistence type="predicted"/>